<sequence>MKVKCDFHGNGCQKSMLGVIGRARHHLNKYHIESKFWSIAEAGYDLRTSISVSIDAILNNNSYKDISTHIINALNGCEEGTGCWSKRWNCVVLSRSGGESDICAVDDYFRTFDLLDQLDRHYKTLWDTRDSKGSDGCLQPIKEITLSLKKRKRLRVKTKTHDMNEDMSDSSDDTIDDNCSDISYKPEDINEGKVVQKTKRLNTRSVVSNQPLFATEWELEYHVNCRHFKVFKCQSSGCGKQFKELKALKTHGNRYHRGKCFACNVEGCDYMTNNPSHMRTHMPRHIHGLSFQCTHESCGKRYKSSSALKEHIKIGHTIERPFVCDHKDCGKRYATNTQLTGHKNFRHRKVGVNYFKCPEKGCRFWGRSQQSLDSHASTHNEVRVYRCEWPGCDYTATNYGALNSHRQNNHSAVGVYACDWPGCEYKTSLKRNLCRHKLNHIEYKYVCEWPGCAQRCKTTQSLNKHLMIHSGDKPFACEYEGCGYRSTHKGNVATHMLVHLNAMGKAVKLSCHWPECGKQFIRKMDLKTHLKRHSSKSHSNVRPMAVDSPKDSKV</sequence>
<evidence type="ECO:0000256" key="1">
    <source>
        <dbReference type="ARBA" id="ARBA00004123"/>
    </source>
</evidence>
<dbReference type="PANTHER" id="PTHR46179">
    <property type="entry name" value="ZINC FINGER PROTEIN"/>
    <property type="match status" value="1"/>
</dbReference>
<dbReference type="GO" id="GO:0006357">
    <property type="term" value="P:regulation of transcription by RNA polymerase II"/>
    <property type="evidence" value="ECO:0007669"/>
    <property type="project" value="TreeGrafter"/>
</dbReference>
<dbReference type="Gene3D" id="3.30.160.60">
    <property type="entry name" value="Classic Zinc Finger"/>
    <property type="match status" value="7"/>
</dbReference>
<dbReference type="SUPFAM" id="SSF57667">
    <property type="entry name" value="beta-beta-alpha zinc fingers"/>
    <property type="match status" value="6"/>
</dbReference>
<organism evidence="11">
    <name type="scientific">Oppiella nova</name>
    <dbReference type="NCBI Taxonomy" id="334625"/>
    <lineage>
        <taxon>Eukaryota</taxon>
        <taxon>Metazoa</taxon>
        <taxon>Ecdysozoa</taxon>
        <taxon>Arthropoda</taxon>
        <taxon>Chelicerata</taxon>
        <taxon>Arachnida</taxon>
        <taxon>Acari</taxon>
        <taxon>Acariformes</taxon>
        <taxon>Sarcoptiformes</taxon>
        <taxon>Oribatida</taxon>
        <taxon>Brachypylina</taxon>
        <taxon>Oppioidea</taxon>
        <taxon>Oppiidae</taxon>
        <taxon>Oppiella</taxon>
    </lineage>
</organism>
<dbReference type="PROSITE" id="PS50157">
    <property type="entry name" value="ZINC_FINGER_C2H2_2"/>
    <property type="match status" value="5"/>
</dbReference>
<dbReference type="Pfam" id="PF00096">
    <property type="entry name" value="zf-C2H2"/>
    <property type="match status" value="2"/>
</dbReference>
<evidence type="ECO:0000256" key="6">
    <source>
        <dbReference type="ARBA" id="ARBA00023163"/>
    </source>
</evidence>
<keyword evidence="5" id="KW-0805">Transcription regulation</keyword>
<evidence type="ECO:0000256" key="2">
    <source>
        <dbReference type="ARBA" id="ARBA00022723"/>
    </source>
</evidence>
<feature type="domain" description="C2H2-type" evidence="10">
    <location>
        <begin position="322"/>
        <end position="347"/>
    </location>
</feature>
<accession>A0A7R9M3U2</accession>
<comment type="subcellular location">
    <subcellularLocation>
        <location evidence="1">Nucleus</location>
    </subcellularLocation>
</comment>
<gene>
    <name evidence="11" type="ORF">ONB1V03_LOCUS9714</name>
</gene>
<dbReference type="Proteomes" id="UP000728032">
    <property type="component" value="Unassembled WGS sequence"/>
</dbReference>
<dbReference type="InterPro" id="IPR036236">
    <property type="entry name" value="Znf_C2H2_sf"/>
</dbReference>
<dbReference type="EMBL" id="CAJPVJ010006214">
    <property type="protein sequence ID" value="CAG2170243.1"/>
    <property type="molecule type" value="Genomic_DNA"/>
</dbReference>
<evidence type="ECO:0000256" key="9">
    <source>
        <dbReference type="SAM" id="MobiDB-lite"/>
    </source>
</evidence>
<dbReference type="PANTHER" id="PTHR46179:SF13">
    <property type="entry name" value="C2H2-TYPE DOMAIN-CONTAINING PROTEIN"/>
    <property type="match status" value="1"/>
</dbReference>
<keyword evidence="4" id="KW-0862">Zinc</keyword>
<keyword evidence="7" id="KW-0539">Nucleus</keyword>
<dbReference type="AlphaFoldDB" id="A0A7R9M3U2"/>
<evidence type="ECO:0000313" key="11">
    <source>
        <dbReference type="EMBL" id="CAD7653056.1"/>
    </source>
</evidence>
<evidence type="ECO:0000256" key="8">
    <source>
        <dbReference type="PROSITE-ProRule" id="PRU00042"/>
    </source>
</evidence>
<keyword evidence="12" id="KW-1185">Reference proteome</keyword>
<reference evidence="11" key="1">
    <citation type="submission" date="2020-11" db="EMBL/GenBank/DDBJ databases">
        <authorList>
            <person name="Tran Van P."/>
        </authorList>
    </citation>
    <scope>NUCLEOTIDE SEQUENCE</scope>
</reference>
<dbReference type="OrthoDB" id="6508111at2759"/>
<feature type="domain" description="C2H2-type" evidence="10">
    <location>
        <begin position="231"/>
        <end position="259"/>
    </location>
</feature>
<evidence type="ECO:0000313" key="12">
    <source>
        <dbReference type="Proteomes" id="UP000728032"/>
    </source>
</evidence>
<feature type="domain" description="C2H2-type" evidence="10">
    <location>
        <begin position="291"/>
        <end position="321"/>
    </location>
</feature>
<evidence type="ECO:0000256" key="5">
    <source>
        <dbReference type="ARBA" id="ARBA00023015"/>
    </source>
</evidence>
<evidence type="ECO:0000256" key="3">
    <source>
        <dbReference type="ARBA" id="ARBA00022771"/>
    </source>
</evidence>
<evidence type="ECO:0000256" key="7">
    <source>
        <dbReference type="ARBA" id="ARBA00023242"/>
    </source>
</evidence>
<dbReference type="InterPro" id="IPR051061">
    <property type="entry name" value="Zinc_finger_trans_reg"/>
</dbReference>
<dbReference type="EMBL" id="OC921039">
    <property type="protein sequence ID" value="CAD7653056.1"/>
    <property type="molecule type" value="Genomic_DNA"/>
</dbReference>
<dbReference type="GO" id="GO:0005634">
    <property type="term" value="C:nucleus"/>
    <property type="evidence" value="ECO:0007669"/>
    <property type="project" value="UniProtKB-SubCell"/>
</dbReference>
<keyword evidence="6" id="KW-0804">Transcription</keyword>
<dbReference type="InterPro" id="IPR013087">
    <property type="entry name" value="Znf_C2H2_type"/>
</dbReference>
<dbReference type="SMART" id="SM00355">
    <property type="entry name" value="ZnF_C2H2"/>
    <property type="match status" value="10"/>
</dbReference>
<keyword evidence="3 8" id="KW-0863">Zinc-finger</keyword>
<proteinExistence type="predicted"/>
<feature type="region of interest" description="Disordered" evidence="9">
    <location>
        <begin position="528"/>
        <end position="554"/>
    </location>
</feature>
<evidence type="ECO:0000259" key="10">
    <source>
        <dbReference type="PROSITE" id="PS50157"/>
    </source>
</evidence>
<evidence type="ECO:0000256" key="4">
    <source>
        <dbReference type="ARBA" id="ARBA00022833"/>
    </source>
</evidence>
<dbReference type="GO" id="GO:0008270">
    <property type="term" value="F:zinc ion binding"/>
    <property type="evidence" value="ECO:0007669"/>
    <property type="project" value="UniProtKB-KW"/>
</dbReference>
<feature type="domain" description="C2H2-type" evidence="10">
    <location>
        <begin position="509"/>
        <end position="543"/>
    </location>
</feature>
<name>A0A7R9M3U2_9ACAR</name>
<dbReference type="PROSITE" id="PS00028">
    <property type="entry name" value="ZINC_FINGER_C2H2_1"/>
    <property type="match status" value="5"/>
</dbReference>
<feature type="domain" description="C2H2-type" evidence="10">
    <location>
        <begin position="445"/>
        <end position="474"/>
    </location>
</feature>
<keyword evidence="2" id="KW-0479">Metal-binding</keyword>
<protein>
    <recommendedName>
        <fullName evidence="10">C2H2-type domain-containing protein</fullName>
    </recommendedName>
</protein>